<proteinExistence type="predicted"/>
<evidence type="ECO:0000256" key="1">
    <source>
        <dbReference type="SAM" id="MobiDB-lite"/>
    </source>
</evidence>
<dbReference type="AlphaFoldDB" id="A0ABD0Z251"/>
<evidence type="ECO:0000313" key="2">
    <source>
        <dbReference type="EMBL" id="KAL1138552.1"/>
    </source>
</evidence>
<evidence type="ECO:0000313" key="3">
    <source>
        <dbReference type="Proteomes" id="UP001558652"/>
    </source>
</evidence>
<reference evidence="2 3" key="1">
    <citation type="submission" date="2024-07" db="EMBL/GenBank/DDBJ databases">
        <title>Chromosome-level genome assembly of the water stick insect Ranatra chinensis (Heteroptera: Nepidae).</title>
        <authorList>
            <person name="Liu X."/>
        </authorList>
    </citation>
    <scope>NUCLEOTIDE SEQUENCE [LARGE SCALE GENOMIC DNA]</scope>
    <source>
        <strain evidence="2">Cailab_2021Rc</strain>
        <tissue evidence="2">Muscle</tissue>
    </source>
</reference>
<dbReference type="Proteomes" id="UP001558652">
    <property type="component" value="Unassembled WGS sequence"/>
</dbReference>
<organism evidence="2 3">
    <name type="scientific">Ranatra chinensis</name>
    <dbReference type="NCBI Taxonomy" id="642074"/>
    <lineage>
        <taxon>Eukaryota</taxon>
        <taxon>Metazoa</taxon>
        <taxon>Ecdysozoa</taxon>
        <taxon>Arthropoda</taxon>
        <taxon>Hexapoda</taxon>
        <taxon>Insecta</taxon>
        <taxon>Pterygota</taxon>
        <taxon>Neoptera</taxon>
        <taxon>Paraneoptera</taxon>
        <taxon>Hemiptera</taxon>
        <taxon>Heteroptera</taxon>
        <taxon>Panheteroptera</taxon>
        <taxon>Nepomorpha</taxon>
        <taxon>Nepidae</taxon>
        <taxon>Ranatrinae</taxon>
        <taxon>Ranatra</taxon>
    </lineage>
</organism>
<sequence>MAFKPRNMFYQKKRQEATDIGGEKNDGLWDSKMEDPPSIILQASESVLSNPFFKKLFNLRPLQYEAKRDTEDGEGERANEAAIFTLSANPIMPRLPFTLKNFSDLCAHRDKSWCYELHGTTTRMPTTEEPVRIPKTCGPTRPHYPHQGKWCATPGPAIPPECRPRCTTLEYDPCHTYTPTTRKPLGPRTTELCRNPTTGTTAGTTTEPPLCVRVIRSPKPYFILLKRALNRSRTHFKRRRHVLSQSDLFNILH</sequence>
<comment type="caution">
    <text evidence="2">The sequence shown here is derived from an EMBL/GenBank/DDBJ whole genome shotgun (WGS) entry which is preliminary data.</text>
</comment>
<keyword evidence="3" id="KW-1185">Reference proteome</keyword>
<accession>A0ABD0Z251</accession>
<dbReference type="EMBL" id="JBFDAA010000003">
    <property type="protein sequence ID" value="KAL1138552.1"/>
    <property type="molecule type" value="Genomic_DNA"/>
</dbReference>
<gene>
    <name evidence="2" type="ORF">AAG570_008615</name>
</gene>
<protein>
    <submittedName>
        <fullName evidence="2">Uncharacterized protein</fullName>
    </submittedName>
</protein>
<name>A0ABD0Z251_9HEMI</name>
<feature type="region of interest" description="Disordered" evidence="1">
    <location>
        <begin position="185"/>
        <end position="205"/>
    </location>
</feature>